<dbReference type="EMBL" id="JAACNO010001556">
    <property type="protein sequence ID" value="KAF4139436.1"/>
    <property type="molecule type" value="Genomic_DNA"/>
</dbReference>
<dbReference type="GO" id="GO:0006355">
    <property type="term" value="P:regulation of DNA-templated transcription"/>
    <property type="evidence" value="ECO:0007669"/>
    <property type="project" value="InterPro"/>
</dbReference>
<evidence type="ECO:0000256" key="4">
    <source>
        <dbReference type="SAM" id="Coils"/>
    </source>
</evidence>
<feature type="compositionally biased region" description="Basic and acidic residues" evidence="5">
    <location>
        <begin position="1016"/>
        <end position="1037"/>
    </location>
</feature>
<gene>
    <name evidence="6" type="ORF">GN244_ATG00423</name>
    <name evidence="7" type="ORF">GN958_ATG11337</name>
</gene>
<dbReference type="Proteomes" id="UP000704712">
    <property type="component" value="Unassembled WGS sequence"/>
</dbReference>
<feature type="coiled-coil region" evidence="4">
    <location>
        <begin position="957"/>
        <end position="1003"/>
    </location>
</feature>
<evidence type="ECO:0000313" key="7">
    <source>
        <dbReference type="EMBL" id="KAF4139436.1"/>
    </source>
</evidence>
<keyword evidence="1" id="KW-0677">Repeat</keyword>
<reference evidence="6" key="1">
    <citation type="submission" date="2020-04" db="EMBL/GenBank/DDBJ databases">
        <title>Hybrid Assembly of Korean Phytophthora infestans isolates.</title>
        <authorList>
            <person name="Prokchorchik M."/>
            <person name="Lee Y."/>
            <person name="Seo J."/>
            <person name="Cho J.-H."/>
            <person name="Park Y.-E."/>
            <person name="Jang D.-C."/>
            <person name="Im J.-S."/>
            <person name="Choi J.-G."/>
            <person name="Park H.-J."/>
            <person name="Lee G.-B."/>
            <person name="Lee Y.-G."/>
            <person name="Hong S.-Y."/>
            <person name="Cho K."/>
            <person name="Sohn K.H."/>
        </authorList>
    </citation>
    <scope>NUCLEOTIDE SEQUENCE</scope>
    <source>
        <strain evidence="6">KR_1_A1</strain>
        <strain evidence="7">KR_2_A2</strain>
    </source>
</reference>
<dbReference type="SUPFAM" id="SSF48452">
    <property type="entry name" value="TPR-like"/>
    <property type="match status" value="3"/>
</dbReference>
<dbReference type="GO" id="GO:0016593">
    <property type="term" value="C:Cdc73/Paf1 complex"/>
    <property type="evidence" value="ECO:0007669"/>
    <property type="project" value="TreeGrafter"/>
</dbReference>
<feature type="compositionally biased region" description="Basic and acidic residues" evidence="5">
    <location>
        <begin position="1124"/>
        <end position="1156"/>
    </location>
</feature>
<accession>A0A833THC0</accession>
<dbReference type="Pfam" id="PF13181">
    <property type="entry name" value="TPR_8"/>
    <property type="match status" value="1"/>
</dbReference>
<dbReference type="EMBL" id="WSZM01000007">
    <property type="protein sequence ID" value="KAF4047289.1"/>
    <property type="molecule type" value="Genomic_DNA"/>
</dbReference>
<dbReference type="SMART" id="SM00028">
    <property type="entry name" value="TPR"/>
    <property type="match status" value="13"/>
</dbReference>
<dbReference type="FunFam" id="1.25.40.10:FF:000328">
    <property type="entry name" value="protein CTR9 homolog"/>
    <property type="match status" value="1"/>
</dbReference>
<feature type="compositionally biased region" description="Acidic residues" evidence="5">
    <location>
        <begin position="1052"/>
        <end position="1070"/>
    </location>
</feature>
<proteinExistence type="predicted"/>
<keyword evidence="2 3" id="KW-0802">TPR repeat</keyword>
<evidence type="ECO:0000256" key="2">
    <source>
        <dbReference type="ARBA" id="ARBA00022803"/>
    </source>
</evidence>
<dbReference type="Pfam" id="PF13432">
    <property type="entry name" value="TPR_16"/>
    <property type="match status" value="1"/>
</dbReference>
<dbReference type="FunFam" id="1.25.40.10:FF:000714">
    <property type="entry name" value="RNA polymerase-associated protein CTR9"/>
    <property type="match status" value="1"/>
</dbReference>
<feature type="compositionally biased region" description="Basic and acidic residues" evidence="5">
    <location>
        <begin position="1087"/>
        <end position="1100"/>
    </location>
</feature>
<dbReference type="Pfam" id="PF14559">
    <property type="entry name" value="TPR_19"/>
    <property type="match status" value="2"/>
</dbReference>
<dbReference type="InterPro" id="IPR031101">
    <property type="entry name" value="Ctr9"/>
</dbReference>
<dbReference type="PANTHER" id="PTHR14027">
    <property type="entry name" value="RNA POLYMERASE-ASSOCIATED PROTEIN CTR9"/>
    <property type="match status" value="1"/>
</dbReference>
<keyword evidence="4" id="KW-0175">Coiled coil</keyword>
<dbReference type="PROSITE" id="PS50005">
    <property type="entry name" value="TPR"/>
    <property type="match status" value="7"/>
</dbReference>
<organism evidence="6 8">
    <name type="scientific">Phytophthora infestans</name>
    <name type="common">Potato late blight agent</name>
    <name type="synonym">Botrytis infestans</name>
    <dbReference type="NCBI Taxonomy" id="4787"/>
    <lineage>
        <taxon>Eukaryota</taxon>
        <taxon>Sar</taxon>
        <taxon>Stramenopiles</taxon>
        <taxon>Oomycota</taxon>
        <taxon>Peronosporomycetes</taxon>
        <taxon>Peronosporales</taxon>
        <taxon>Peronosporaceae</taxon>
        <taxon>Phytophthora</taxon>
    </lineage>
</organism>
<feature type="repeat" description="TPR" evidence="3">
    <location>
        <begin position="468"/>
        <end position="501"/>
    </location>
</feature>
<feature type="repeat" description="TPR" evidence="3">
    <location>
        <begin position="434"/>
        <end position="467"/>
    </location>
</feature>
<dbReference type="PROSITE" id="PS00018">
    <property type="entry name" value="EF_HAND_1"/>
    <property type="match status" value="1"/>
</dbReference>
<protein>
    <submittedName>
        <fullName evidence="6">Tetratricopeptide repeat</fullName>
    </submittedName>
</protein>
<feature type="compositionally biased region" description="Basic residues" evidence="5">
    <location>
        <begin position="1038"/>
        <end position="1048"/>
    </location>
</feature>
<evidence type="ECO:0000313" key="6">
    <source>
        <dbReference type="EMBL" id="KAF4047289.1"/>
    </source>
</evidence>
<dbReference type="Pfam" id="PF13174">
    <property type="entry name" value="TPR_6"/>
    <property type="match status" value="1"/>
</dbReference>
<name>A0A833THC0_PHYIN</name>
<comment type="caution">
    <text evidence="6">The sequence shown here is derived from an EMBL/GenBank/DDBJ whole genome shotgun (WGS) entry which is preliminary data.</text>
</comment>
<dbReference type="Gene3D" id="1.25.40.10">
    <property type="entry name" value="Tetratricopeptide repeat domain"/>
    <property type="match status" value="4"/>
</dbReference>
<dbReference type="InterPro" id="IPR019734">
    <property type="entry name" value="TPR_rpt"/>
</dbReference>
<keyword evidence="8" id="KW-1185">Reference proteome</keyword>
<feature type="region of interest" description="Disordered" evidence="5">
    <location>
        <begin position="1016"/>
        <end position="1166"/>
    </location>
</feature>
<feature type="repeat" description="TPR" evidence="3">
    <location>
        <begin position="544"/>
        <end position="577"/>
    </location>
</feature>
<dbReference type="PANTHER" id="PTHR14027:SF2">
    <property type="entry name" value="RNA POLYMERASE-ASSOCIATED PROTEIN CTR9 HOMOLOG"/>
    <property type="match status" value="1"/>
</dbReference>
<evidence type="ECO:0000313" key="8">
    <source>
        <dbReference type="Proteomes" id="UP000602510"/>
    </source>
</evidence>
<dbReference type="InterPro" id="IPR018247">
    <property type="entry name" value="EF_Hand_1_Ca_BS"/>
</dbReference>
<evidence type="ECO:0000256" key="1">
    <source>
        <dbReference type="ARBA" id="ARBA00022737"/>
    </source>
</evidence>
<feature type="repeat" description="TPR" evidence="3">
    <location>
        <begin position="606"/>
        <end position="639"/>
    </location>
</feature>
<feature type="region of interest" description="Disordered" evidence="5">
    <location>
        <begin position="577"/>
        <end position="599"/>
    </location>
</feature>
<dbReference type="GO" id="GO:0000993">
    <property type="term" value="F:RNA polymerase II complex binding"/>
    <property type="evidence" value="ECO:0007669"/>
    <property type="project" value="TreeGrafter"/>
</dbReference>
<feature type="repeat" description="TPR" evidence="3">
    <location>
        <begin position="822"/>
        <end position="855"/>
    </location>
</feature>
<feature type="repeat" description="TPR" evidence="3">
    <location>
        <begin position="640"/>
        <end position="673"/>
    </location>
</feature>
<dbReference type="InterPro" id="IPR011990">
    <property type="entry name" value="TPR-like_helical_dom_sf"/>
</dbReference>
<feature type="repeat" description="TPR" evidence="3">
    <location>
        <begin position="174"/>
        <end position="207"/>
    </location>
</feature>
<sequence length="1166" mass="132593">MSDAEEEPSNQRALLIPVKNSEQAVEVFVDELPEDVNDIIDILRAEVAPLDVWLQFAVEYYNQGHVAQFQEILAVASEPGIEEIYKDNASRMCRIKFFIALASHAVNAMWNEEDEKKREAISQRAVGFFQRADRLDHQHPMTLVGKALMFMAKNEDDRADRFIKSVLISNKTNLPAILGKALLLYRKKQYKDAKKLYLEAIKLHPRSPQAANMRMCFAYCCYHLGAVEKARAVMKYTASLDETNVDAVIASALWQLASQSREERAVSIRDESSRFMIMIHHAHAIDKTNPTVLNHLANHYFSQWIPLPCTVSVVRGSAVVATSKDISSEVSPGQIICIGDKYVAYISRDEDAVSSSGLKLDGPYRDESATATNIARKDYDKMFTLAGNAFHSTKIPEIRSESCYLMGRGCHAQGKYKDAYSYYFNAGRLWPKFVLPWFGLAQMYYERKEFTKAASYLEKANKAYPENVEILSLLGDVYGKLGKKDEAVVLLRRAVELEPGNVEALIGTAELLHGSPERKDQIIAISSYIAAEKVMNNASERVPMEVYVNLGVLQQRVGKTSDAITCFKKALTQLGDDSSANEESKSEEADALAEEASTPKPTEANITILYNMGRVYEEMGNRDRAKKLYDVILEVFPRYTDCLLRLGCMLRDRGQEAEAIKTFDKVLEVDPTCAEACLLQGNIYLKKREWVFAQKKYEKVMGMPGLKNDPYAFLSMGNIFMSNLGEKNRYTKNMSLSEVYYKKTLASHPHNIYAANGLGIMIAEKGNFELAKQIFSQVREASPDMPDAWINLAHIFVAEERYQEAIQLYTVCLTKCYQGQDLEVLLYLAKAYYESKDFPSCIATLSRALHMYPNDLRLWYNTGLAQEDYAVMTLGQETTVTRSGSGSAVPQLRTMADVQRAILDLKRAQRIFRFLLQQSEASASSSNSEKKKHHNSLPFDKEKVSDHEKFCGDTLTKASYHLEFERQKEEKRRLEIEAQRKLLREYEERVAREQEEVRVKEEDTRRRHEDIRLKQDERLKKLHEGWSVREREEEEKKVVKKKGGKKRKKAEDEDGGFIDDGEDEVDEDGDNSMSIEDMKNRNSTMKKLVEKRNKRARVDSGSEDEKDDPTGLFGSDSSDDEQEESKPSETDNDKDQADKPAEDDTAPESREAEKNELFGSSSEDED</sequence>
<evidence type="ECO:0000256" key="3">
    <source>
        <dbReference type="PROSITE-ProRule" id="PRU00339"/>
    </source>
</evidence>
<dbReference type="Proteomes" id="UP000602510">
    <property type="component" value="Unassembled WGS sequence"/>
</dbReference>
<dbReference type="GO" id="GO:0006368">
    <property type="term" value="P:transcription elongation by RNA polymerase II"/>
    <property type="evidence" value="ECO:0007669"/>
    <property type="project" value="TreeGrafter"/>
</dbReference>
<dbReference type="AlphaFoldDB" id="A0A833THC0"/>
<dbReference type="CDD" id="cd22265">
    <property type="entry name" value="UDM1_RNF168"/>
    <property type="match status" value="1"/>
</dbReference>
<evidence type="ECO:0000256" key="5">
    <source>
        <dbReference type="SAM" id="MobiDB-lite"/>
    </source>
</evidence>